<name>R0KD60_ANAPL</name>
<evidence type="ECO:0000256" key="1">
    <source>
        <dbReference type="SAM" id="MobiDB-lite"/>
    </source>
</evidence>
<keyword evidence="3" id="KW-1185">Reference proteome</keyword>
<evidence type="ECO:0000313" key="2">
    <source>
        <dbReference type="EMBL" id="EOB08306.1"/>
    </source>
</evidence>
<dbReference type="Proteomes" id="UP000296049">
    <property type="component" value="Unassembled WGS sequence"/>
</dbReference>
<feature type="region of interest" description="Disordered" evidence="1">
    <location>
        <begin position="139"/>
        <end position="158"/>
    </location>
</feature>
<sequence length="207" mass="22346">MWTAVFPTLCKVHGAEGVKNPVSGLQGGGRRESACALVRLHQVPLPSPHPALPLLLHALPPLEGERKGAGERQLISKHLFHSNSFIFGNATLRLQTAQVADGAKTLSWACYQLEGYHRTLAHQGGRNIGIATLGQTDASSSSASASDSDQRQMLQGKAQNTHHALNSIVLYTEESFTLSPAGVLKRTDFKDVEILLQPTLLQTQLND</sequence>
<dbReference type="AlphaFoldDB" id="R0KD60"/>
<reference evidence="3" key="1">
    <citation type="journal article" date="2013" name="Nat. Genet.">
        <title>The duck genome and transcriptome provide insight into an avian influenza virus reservoir species.</title>
        <authorList>
            <person name="Huang Y."/>
            <person name="Li Y."/>
            <person name="Burt D.W."/>
            <person name="Chen H."/>
            <person name="Zhang Y."/>
            <person name="Qian W."/>
            <person name="Kim H."/>
            <person name="Gan S."/>
            <person name="Zhao Y."/>
            <person name="Li J."/>
            <person name="Yi K."/>
            <person name="Feng H."/>
            <person name="Zhu P."/>
            <person name="Li B."/>
            <person name="Liu Q."/>
            <person name="Fairley S."/>
            <person name="Magor K.E."/>
            <person name="Du Z."/>
            <person name="Hu X."/>
            <person name="Goodman L."/>
            <person name="Tafer H."/>
            <person name="Vignal A."/>
            <person name="Lee T."/>
            <person name="Kim K.W."/>
            <person name="Sheng Z."/>
            <person name="An Y."/>
            <person name="Searle S."/>
            <person name="Herrero J."/>
            <person name="Groenen M.A."/>
            <person name="Crooijmans R.P."/>
            <person name="Faraut T."/>
            <person name="Cai Q."/>
            <person name="Webster R.G."/>
            <person name="Aldridge J.R."/>
            <person name="Warren W.C."/>
            <person name="Bartschat S."/>
            <person name="Kehr S."/>
            <person name="Marz M."/>
            <person name="Stadler P.F."/>
            <person name="Smith J."/>
            <person name="Kraus R.H."/>
            <person name="Zhao Y."/>
            <person name="Ren L."/>
            <person name="Fei J."/>
            <person name="Morisson M."/>
            <person name="Kaiser P."/>
            <person name="Griffin D.K."/>
            <person name="Rao M."/>
            <person name="Pitel F."/>
            <person name="Wang J."/>
            <person name="Li N."/>
        </authorList>
    </citation>
    <scope>NUCLEOTIDE SEQUENCE [LARGE SCALE GENOMIC DNA]</scope>
</reference>
<proteinExistence type="predicted"/>
<protein>
    <submittedName>
        <fullName evidence="2">Uncharacterized protein</fullName>
    </submittedName>
</protein>
<gene>
    <name evidence="2" type="ORF">Anapl_01502</name>
</gene>
<dbReference type="EMBL" id="KB742459">
    <property type="protein sequence ID" value="EOB08306.1"/>
    <property type="molecule type" value="Genomic_DNA"/>
</dbReference>
<accession>R0KD60</accession>
<evidence type="ECO:0000313" key="3">
    <source>
        <dbReference type="Proteomes" id="UP000296049"/>
    </source>
</evidence>
<organism evidence="2 3">
    <name type="scientific">Anas platyrhynchos</name>
    <name type="common">Mallard</name>
    <name type="synonym">Anas boschas</name>
    <dbReference type="NCBI Taxonomy" id="8839"/>
    <lineage>
        <taxon>Eukaryota</taxon>
        <taxon>Metazoa</taxon>
        <taxon>Chordata</taxon>
        <taxon>Craniata</taxon>
        <taxon>Vertebrata</taxon>
        <taxon>Euteleostomi</taxon>
        <taxon>Archelosauria</taxon>
        <taxon>Archosauria</taxon>
        <taxon>Dinosauria</taxon>
        <taxon>Saurischia</taxon>
        <taxon>Theropoda</taxon>
        <taxon>Coelurosauria</taxon>
        <taxon>Aves</taxon>
        <taxon>Neognathae</taxon>
        <taxon>Galloanserae</taxon>
        <taxon>Anseriformes</taxon>
        <taxon>Anatidae</taxon>
        <taxon>Anatinae</taxon>
        <taxon>Anas</taxon>
    </lineage>
</organism>